<reference evidence="2" key="1">
    <citation type="journal article" date="2023" name="G3 (Bethesda)">
        <title>Genome assembly and association tests identify interacting loci associated with vigor, precocity, and sex in interspecific pistachio rootstocks.</title>
        <authorList>
            <person name="Palmer W."/>
            <person name="Jacygrad E."/>
            <person name="Sagayaradj S."/>
            <person name="Cavanaugh K."/>
            <person name="Han R."/>
            <person name="Bertier L."/>
            <person name="Beede B."/>
            <person name="Kafkas S."/>
            <person name="Golino D."/>
            <person name="Preece J."/>
            <person name="Michelmore R."/>
        </authorList>
    </citation>
    <scope>NUCLEOTIDE SEQUENCE [LARGE SCALE GENOMIC DNA]</scope>
</reference>
<evidence type="ECO:0000313" key="1">
    <source>
        <dbReference type="EMBL" id="KAJ0017332.1"/>
    </source>
</evidence>
<organism evidence="1 2">
    <name type="scientific">Pistacia integerrima</name>
    <dbReference type="NCBI Taxonomy" id="434235"/>
    <lineage>
        <taxon>Eukaryota</taxon>
        <taxon>Viridiplantae</taxon>
        <taxon>Streptophyta</taxon>
        <taxon>Embryophyta</taxon>
        <taxon>Tracheophyta</taxon>
        <taxon>Spermatophyta</taxon>
        <taxon>Magnoliopsida</taxon>
        <taxon>eudicotyledons</taxon>
        <taxon>Gunneridae</taxon>
        <taxon>Pentapetalae</taxon>
        <taxon>rosids</taxon>
        <taxon>malvids</taxon>
        <taxon>Sapindales</taxon>
        <taxon>Anacardiaceae</taxon>
        <taxon>Pistacia</taxon>
    </lineage>
</organism>
<name>A0ACC0XHW5_9ROSI</name>
<proteinExistence type="predicted"/>
<keyword evidence="2" id="KW-1185">Reference proteome</keyword>
<dbReference type="Proteomes" id="UP001163603">
    <property type="component" value="Chromosome 12"/>
</dbReference>
<dbReference type="EMBL" id="CM047747">
    <property type="protein sequence ID" value="KAJ0017332.1"/>
    <property type="molecule type" value="Genomic_DNA"/>
</dbReference>
<evidence type="ECO:0000313" key="2">
    <source>
        <dbReference type="Proteomes" id="UP001163603"/>
    </source>
</evidence>
<gene>
    <name evidence="1" type="ORF">Pint_09627</name>
</gene>
<comment type="caution">
    <text evidence="1">The sequence shown here is derived from an EMBL/GenBank/DDBJ whole genome shotgun (WGS) entry which is preliminary data.</text>
</comment>
<protein>
    <submittedName>
        <fullName evidence="1">Uncharacterized protein</fullName>
    </submittedName>
</protein>
<sequence length="259" mass="28901">MGCLSSKLVTRSLSLREELNQSFQRTANGISGSGGDGDHFHALVCPASLPPNQLLSDSFSSEPNTSHKPDVFELIRYESTRKWELTTNADKEEEEQVEHAPSLIPKGKESTGAADLARRSKSCHWSEDEHEMFSLVTVRYDGNNKGITRARSRSFHTVEEYDALVEKLRSSRAMADAEQIRFSSKEESSLQLHHFKQSQSEDEAQVEEKGVLFSSGTETTVAGTREEPNVENAGTSMFKGSKRKGDCQWARVARNPSHH</sequence>
<accession>A0ACC0XHW5</accession>